<evidence type="ECO:0000256" key="3">
    <source>
        <dbReference type="ARBA" id="ARBA00022679"/>
    </source>
</evidence>
<evidence type="ECO:0000256" key="10">
    <source>
        <dbReference type="RuleBase" id="RU362114"/>
    </source>
</evidence>
<dbReference type="EC" id="2.4.2.-" evidence="10"/>
<feature type="region of interest" description="Disordered" evidence="11">
    <location>
        <begin position="115"/>
        <end position="171"/>
    </location>
</feature>
<keyword evidence="3 10" id="KW-0808">Transferase</keyword>
<dbReference type="Gene3D" id="3.90.228.10">
    <property type="match status" value="1"/>
</dbReference>
<evidence type="ECO:0000256" key="6">
    <source>
        <dbReference type="ARBA" id="ARBA00023027"/>
    </source>
</evidence>
<dbReference type="InterPro" id="IPR036616">
    <property type="entry name" value="Poly(ADP-ribose)pol_reg_dom_sf"/>
</dbReference>
<feature type="repeat" description="ANK" evidence="9">
    <location>
        <begin position="464"/>
        <end position="496"/>
    </location>
</feature>
<dbReference type="Pfam" id="PF00644">
    <property type="entry name" value="PARP"/>
    <property type="match status" value="1"/>
</dbReference>
<evidence type="ECO:0000313" key="16">
    <source>
        <dbReference type="Proteomes" id="UP000663851"/>
    </source>
</evidence>
<dbReference type="SUPFAM" id="SSF48403">
    <property type="entry name" value="Ankyrin repeat"/>
    <property type="match status" value="4"/>
</dbReference>
<feature type="repeat" description="ANK" evidence="9">
    <location>
        <begin position="431"/>
        <end position="463"/>
    </location>
</feature>
<evidence type="ECO:0000256" key="11">
    <source>
        <dbReference type="SAM" id="MobiDB-lite"/>
    </source>
</evidence>
<gene>
    <name evidence="15" type="ORF">HFQ381_LOCUS25569</name>
</gene>
<evidence type="ECO:0000256" key="1">
    <source>
        <dbReference type="ARBA" id="ARBA00004123"/>
    </source>
</evidence>
<dbReference type="Pfam" id="PF05406">
    <property type="entry name" value="WGR"/>
    <property type="match status" value="1"/>
</dbReference>
<name>A0A820TWZ8_9BILA</name>
<dbReference type="Pfam" id="PF02877">
    <property type="entry name" value="PARP_reg"/>
    <property type="match status" value="1"/>
</dbReference>
<feature type="domain" description="PARP catalytic" evidence="12">
    <location>
        <begin position="2045"/>
        <end position="2268"/>
    </location>
</feature>
<evidence type="ECO:0000256" key="9">
    <source>
        <dbReference type="PROSITE-ProRule" id="PRU00023"/>
    </source>
</evidence>
<dbReference type="SMART" id="SM00773">
    <property type="entry name" value="WGR"/>
    <property type="match status" value="1"/>
</dbReference>
<evidence type="ECO:0000256" key="2">
    <source>
        <dbReference type="ARBA" id="ARBA00022676"/>
    </source>
</evidence>
<evidence type="ECO:0000256" key="5">
    <source>
        <dbReference type="ARBA" id="ARBA00022737"/>
    </source>
</evidence>
<dbReference type="Pfam" id="PF13637">
    <property type="entry name" value="Ank_4"/>
    <property type="match status" value="1"/>
</dbReference>
<feature type="compositionally biased region" description="Low complexity" evidence="11">
    <location>
        <begin position="159"/>
        <end position="171"/>
    </location>
</feature>
<dbReference type="InterPro" id="IPR008893">
    <property type="entry name" value="WGR_domain"/>
</dbReference>
<evidence type="ECO:0000256" key="8">
    <source>
        <dbReference type="ARBA" id="ARBA00023242"/>
    </source>
</evidence>
<dbReference type="PROSITE" id="PS50297">
    <property type="entry name" value="ANK_REP_REGION"/>
    <property type="match status" value="8"/>
</dbReference>
<dbReference type="SUPFAM" id="SSF142921">
    <property type="entry name" value="WGR domain-like"/>
    <property type="match status" value="1"/>
</dbReference>
<evidence type="ECO:0000256" key="7">
    <source>
        <dbReference type="ARBA" id="ARBA00023043"/>
    </source>
</evidence>
<feature type="repeat" description="ANK" evidence="9">
    <location>
        <begin position="586"/>
        <end position="618"/>
    </location>
</feature>
<dbReference type="InterPro" id="IPR004102">
    <property type="entry name" value="Poly(ADP-ribose)pol_reg_dom"/>
</dbReference>
<organism evidence="15 16">
    <name type="scientific">Rotaria socialis</name>
    <dbReference type="NCBI Taxonomy" id="392032"/>
    <lineage>
        <taxon>Eukaryota</taxon>
        <taxon>Metazoa</taxon>
        <taxon>Spiralia</taxon>
        <taxon>Gnathifera</taxon>
        <taxon>Rotifera</taxon>
        <taxon>Eurotatoria</taxon>
        <taxon>Bdelloidea</taxon>
        <taxon>Philodinida</taxon>
        <taxon>Philodinidae</taxon>
        <taxon>Rotaria</taxon>
    </lineage>
</organism>
<keyword evidence="5" id="KW-0677">Repeat</keyword>
<proteinExistence type="predicted"/>
<keyword evidence="2 10" id="KW-0328">Glycosyltransferase</keyword>
<feature type="repeat" description="ANK" evidence="9">
    <location>
        <begin position="1122"/>
        <end position="1160"/>
    </location>
</feature>
<evidence type="ECO:0000259" key="14">
    <source>
        <dbReference type="PROSITE" id="PS51977"/>
    </source>
</evidence>
<dbReference type="PROSITE" id="PS51059">
    <property type="entry name" value="PARP_CATALYTIC"/>
    <property type="match status" value="1"/>
</dbReference>
<dbReference type="CDD" id="cd07997">
    <property type="entry name" value="WGR_PARP"/>
    <property type="match status" value="1"/>
</dbReference>
<dbReference type="Proteomes" id="UP000663851">
    <property type="component" value="Unassembled WGS sequence"/>
</dbReference>
<dbReference type="Gene3D" id="1.20.142.10">
    <property type="entry name" value="Poly(ADP-ribose) polymerase, regulatory domain"/>
    <property type="match status" value="1"/>
</dbReference>
<evidence type="ECO:0000259" key="12">
    <source>
        <dbReference type="PROSITE" id="PS51059"/>
    </source>
</evidence>
<keyword evidence="7 9" id="KW-0040">ANK repeat</keyword>
<dbReference type="GO" id="GO:0003950">
    <property type="term" value="F:NAD+ poly-ADP-ribosyltransferase activity"/>
    <property type="evidence" value="ECO:0007669"/>
    <property type="project" value="UniProtKB-UniRule"/>
</dbReference>
<protein>
    <recommendedName>
        <fullName evidence="10">Poly [ADP-ribose] polymerase</fullName>
        <shortName evidence="10">PARP</shortName>
        <ecNumber evidence="10">2.4.2.-</ecNumber>
    </recommendedName>
</protein>
<dbReference type="PANTHER" id="PTHR24198">
    <property type="entry name" value="ANKYRIN REPEAT AND PROTEIN KINASE DOMAIN-CONTAINING PROTEIN"/>
    <property type="match status" value="1"/>
</dbReference>
<dbReference type="Gene3D" id="1.25.40.20">
    <property type="entry name" value="Ankyrin repeat-containing domain"/>
    <property type="match status" value="9"/>
</dbReference>
<keyword evidence="4" id="KW-0548">Nucleotidyltransferase</keyword>
<dbReference type="Pfam" id="PF12796">
    <property type="entry name" value="Ank_2"/>
    <property type="match status" value="4"/>
</dbReference>
<feature type="domain" description="WGR" evidence="14">
    <location>
        <begin position="1759"/>
        <end position="1862"/>
    </location>
</feature>
<dbReference type="GO" id="GO:0016779">
    <property type="term" value="F:nucleotidyltransferase activity"/>
    <property type="evidence" value="ECO:0007669"/>
    <property type="project" value="UniProtKB-KW"/>
</dbReference>
<feature type="repeat" description="ANK" evidence="9">
    <location>
        <begin position="1201"/>
        <end position="1233"/>
    </location>
</feature>
<feature type="repeat" description="ANK" evidence="9">
    <location>
        <begin position="550"/>
        <end position="582"/>
    </location>
</feature>
<reference evidence="15" key="1">
    <citation type="submission" date="2021-02" db="EMBL/GenBank/DDBJ databases">
        <authorList>
            <person name="Nowell W R."/>
        </authorList>
    </citation>
    <scope>NUCLEOTIDE SEQUENCE</scope>
</reference>
<dbReference type="InterPro" id="IPR036770">
    <property type="entry name" value="Ankyrin_rpt-contain_sf"/>
</dbReference>
<comment type="caution">
    <text evidence="15">The sequence shown here is derived from an EMBL/GenBank/DDBJ whole genome shotgun (WGS) entry which is preliminary data.</text>
</comment>
<dbReference type="PROSITE" id="PS51060">
    <property type="entry name" value="PARP_ALPHA_HD"/>
    <property type="match status" value="1"/>
</dbReference>
<evidence type="ECO:0000256" key="4">
    <source>
        <dbReference type="ARBA" id="ARBA00022695"/>
    </source>
</evidence>
<feature type="repeat" description="ANK" evidence="9">
    <location>
        <begin position="619"/>
        <end position="651"/>
    </location>
</feature>
<dbReference type="EMBL" id="CAJOBO010002889">
    <property type="protein sequence ID" value="CAF4472628.1"/>
    <property type="molecule type" value="Genomic_DNA"/>
</dbReference>
<dbReference type="PANTHER" id="PTHR24198:SF165">
    <property type="entry name" value="ANKYRIN REPEAT-CONTAINING PROTEIN-RELATED"/>
    <property type="match status" value="1"/>
</dbReference>
<dbReference type="SUPFAM" id="SSF56399">
    <property type="entry name" value="ADP-ribosylation"/>
    <property type="match status" value="1"/>
</dbReference>
<feature type="repeat" description="ANK" evidence="9">
    <location>
        <begin position="497"/>
        <end position="529"/>
    </location>
</feature>
<dbReference type="PROSITE" id="PS51977">
    <property type="entry name" value="WGR"/>
    <property type="match status" value="1"/>
</dbReference>
<dbReference type="InterPro" id="IPR012317">
    <property type="entry name" value="Poly(ADP-ribose)pol_cat_dom"/>
</dbReference>
<evidence type="ECO:0000313" key="15">
    <source>
        <dbReference type="EMBL" id="CAF4472628.1"/>
    </source>
</evidence>
<dbReference type="Pfam" id="PF00023">
    <property type="entry name" value="Ank"/>
    <property type="match status" value="1"/>
</dbReference>
<feature type="repeat" description="ANK" evidence="9">
    <location>
        <begin position="1515"/>
        <end position="1547"/>
    </location>
</feature>
<sequence>MNDSTPTTMKTPIYWKKTFLTCRSPANSFYLCRTLEDVYDDTTQIRIQWYSFVDDNRDENDIDENTHFKISFEDTLDIQAILTSIPSVVTYANKIITLKKKDIVRTQRLLRKSIQTESNQTTDGAKVSQRRKRKTAGEQDAAPVRKRRRTKDVNEIDEGTSASSGKTTATKQTGVSKAKLFKVQSNRFLKENQNVTEYEVDPFFESNTSAPFISSTVQSKLAIRAVILNDAELLKSLIDDINRVYSVHIRRDFAGSPSAIHYAIKNNNIQLLEMLVADMVEPKTNRCVNFEVPGIWQAAEKGSIGTFRFRTAEVMSDRGALEGNNAFLKVTEQVISHSQRMELIEYAIRHHCSPDVYNALYENFSCSSAIDCVCLCIENGRRDLASITMEKIKQRGRYGFNELHYQVLKFDDDELRVKRASEVTKKAKDAYQMTPIHCAAINPNAKYLKQLLTIASEVNIPDKRNRRPIHYAAVSEGTEPLEYLLSKDAKFNEVDKESNTPLHLAAMHGRHRNVEVLLRRAKEKAELNDPENQLEHEKFGLASINRKNASGHYPLHLAVINNHLKCVEILLQYGAEIDAVTVASVEKLTSLMLACRIGSLDIVRSLVINGARVEAHDRFKRTPLIHACMYGHTHVVSYLLRIGANSNVFDSSMNTALHYAIAYGWYFCVRLLMEAGANVNCANFWQLTCLGIGILKGHFGICDYLLTEHKADINFKTNNGLTVVMLPLRLRIWKTVLEQLEYVIVKHNADCTCVDINGQNAFHHLALNANPQTNSTLSEHDDSELRTYYVRVAQILLEHGCSPTQMDNKAQTPLALALESNNFIIVDFLINEAKVALTLDISCGGKTLLHYFAMNSENPALTDILAKISPIDQLRKMVEVYDNEGRTPFHYCTKRYEEHFKSRHCVDATLPKYQSMVKMIRYFLEILDCDPDIPVKRVVDHNKEASELNVTDSDMNDSNNEAQKSLRETSIFYLLYDTSYCGSANEHPLQILLKKSKNINVPLFETKRTPLLQAISAKHSKTVSLLLQNPSCDVNLATSTEISELGKAPLILACKLQYLSVIRELLNHPKCDLLLRDHQQNQAFHYFLATSMRSDEYLELFNIFIEKLMALGKDTLNSQGEAGRTPLHIAVQYNAGTVGTTYTVEEVLIENGSNVLIEDDAGNIPLHHVFLGNKITNDPVELCALVMQAMKYESLDMKNSEGNTPLHLGVMKESNICIMLLLKHNVNVSIENNLSNTPIATSIAMRHGNILITFLQQPIDVDLSKCYHTSTTSGLETSKVHDHVRTTEVSHIKPKVIKENSLITLIIKQRSWEGVLSLIMNDLHRFHLNYIQVLEAAIANNCCDIALRILTKAKQRAALHEKNSYERNLFHIIASTRISDKTLMEKCLNCLYDNKVDWNAADKYGMHPLLYACIFHNKIFIEFLLKKYSDKVDFNQKDQYGNTAYGLLFWNSAANNSIDQTFIRSIVKSGKSLDCLCTYVNELAKSPLSFGSINSSAVQSIPETPFYLEDISKIIRTTPLINAIIYNKIDIVQLLLELDADVNQSDEEKQTPLMHAVRQNSIDVAKLLLNKAKCAGDRVVSNSTHDENKDEQMKDIDVTHTEQEAMGESSTFEEATNIDLNATDALGRTCIHHLLRPLIESYDIFYANNIELFELLHTAGASLSIPDKMGFTPLKYAAKHNGCQHLYDRLRELVNECPMEIEEIPQKRFIVNDPNESLLGLHDYYSDAQKYIDEYVAAQPMKISSKVYKVDPLSKMSETADIVIDSQNNEPFDIRLTITDVDDGLIGLYNFYRMQIIKQRTKTDLYLLFTRWGRIGGGDGQHQLTPYSSMDECRAEFCKIFLEKTGNIWDDPNRFERQPKKYMVVQLKNSQTYKSTDVPIDFRRLNDETQHIPSKLESDAYKNFFKMFLSSGAIRTNLEKANLDIEWMPVSQLKTESVQRARNILAKLKTDIEHKDQLKLLIQQRNIDGMSDEQAEFKILLESICQLTNEYYGVIPLQGYGSEKLSMIDTVESVRAHAQKLDDILELELSYKILLAAQANLSRMSPLDYLYKSINCQFEALNPDDIDSQFILRYIRASAPPNTKVEQILKISRANDDERFNERNVGNRYLLWHGTNICNLISILTRGLLVEPLCAKGTGKQFGRGIYTADEFGKSLAYCSGVKKNGNESCCMLLCEVALGNTHMVTDKTSSDCRAQLDTSKYESRTAHGSSIPDPRYTIIRDSGVRMPLGEIITCKNAQHLAHVCAHNEYIIADSSQIVIRYIVQFVR</sequence>
<keyword evidence="6 10" id="KW-0520">NAD</keyword>
<accession>A0A820TWZ8</accession>
<evidence type="ECO:0000259" key="13">
    <source>
        <dbReference type="PROSITE" id="PS51060"/>
    </source>
</evidence>
<dbReference type="SMART" id="SM00248">
    <property type="entry name" value="ANK"/>
    <property type="match status" value="26"/>
</dbReference>
<dbReference type="InterPro" id="IPR002110">
    <property type="entry name" value="Ankyrin_rpt"/>
</dbReference>
<feature type="repeat" description="ANK" evidence="9">
    <location>
        <begin position="652"/>
        <end position="684"/>
    </location>
</feature>
<comment type="subcellular location">
    <subcellularLocation>
        <location evidence="1">Nucleus</location>
    </subcellularLocation>
</comment>
<keyword evidence="8" id="KW-0539">Nucleus</keyword>
<dbReference type="InterPro" id="IPR036930">
    <property type="entry name" value="WGR_dom_sf"/>
</dbReference>
<dbReference type="SUPFAM" id="SSF47587">
    <property type="entry name" value="Domain of poly(ADP-ribose) polymerase"/>
    <property type="match status" value="1"/>
</dbReference>
<feature type="domain" description="PARP alpha-helical" evidence="13">
    <location>
        <begin position="1894"/>
        <end position="2035"/>
    </location>
</feature>
<dbReference type="PROSITE" id="PS50088">
    <property type="entry name" value="ANK_REPEAT"/>
    <property type="match status" value="10"/>
</dbReference>
<dbReference type="GO" id="GO:0005634">
    <property type="term" value="C:nucleus"/>
    <property type="evidence" value="ECO:0007669"/>
    <property type="project" value="UniProtKB-SubCell"/>
</dbReference>